<accession>A0A3B0RGN6</accession>
<dbReference type="SUPFAM" id="SSF53383">
    <property type="entry name" value="PLP-dependent transferases"/>
    <property type="match status" value="1"/>
</dbReference>
<dbReference type="PANTHER" id="PTHR32328">
    <property type="entry name" value="L-SERYL-TRNA(SEC) SELENIUM TRANSFERASE"/>
    <property type="match status" value="1"/>
</dbReference>
<keyword evidence="2" id="KW-0963">Cytoplasm</keyword>
<protein>
    <submittedName>
        <fullName evidence="7">L-seryl-tRNA(Sec) selenium transferase</fullName>
        <ecNumber evidence="7">2.9.1.1</ecNumber>
    </submittedName>
</protein>
<dbReference type="NCBIfam" id="TIGR00474">
    <property type="entry name" value="selA"/>
    <property type="match status" value="1"/>
</dbReference>
<dbReference type="AlphaFoldDB" id="A0A3B0RGN6"/>
<dbReference type="InterPro" id="IPR018319">
    <property type="entry name" value="SelA-like"/>
</dbReference>
<reference evidence="7" key="1">
    <citation type="submission" date="2018-06" db="EMBL/GenBank/DDBJ databases">
        <authorList>
            <person name="Zhirakovskaya E."/>
        </authorList>
    </citation>
    <scope>NUCLEOTIDE SEQUENCE</scope>
</reference>
<proteinExistence type="inferred from homology"/>
<dbReference type="InterPro" id="IPR015424">
    <property type="entry name" value="PyrdxlP-dep_Trfase"/>
</dbReference>
<name>A0A3B0RGN6_9ZZZZ</name>
<keyword evidence="3 7" id="KW-0808">Transferase</keyword>
<dbReference type="GO" id="GO:0001514">
    <property type="term" value="P:selenocysteine incorporation"/>
    <property type="evidence" value="ECO:0007669"/>
    <property type="project" value="InterPro"/>
</dbReference>
<dbReference type="Gene3D" id="3.40.640.10">
    <property type="entry name" value="Type I PLP-dependent aspartate aminotransferase-like (Major domain)"/>
    <property type="match status" value="1"/>
</dbReference>
<evidence type="ECO:0000256" key="1">
    <source>
        <dbReference type="ARBA" id="ARBA00001933"/>
    </source>
</evidence>
<dbReference type="Gene3D" id="3.90.1150.180">
    <property type="match status" value="1"/>
</dbReference>
<evidence type="ECO:0000313" key="7">
    <source>
        <dbReference type="EMBL" id="VAV90917.1"/>
    </source>
</evidence>
<evidence type="ECO:0000256" key="5">
    <source>
        <dbReference type="ARBA" id="ARBA00022917"/>
    </source>
</evidence>
<dbReference type="InterPro" id="IPR015421">
    <property type="entry name" value="PyrdxlP-dep_Trfase_major"/>
</dbReference>
<dbReference type="HAMAP" id="MF_00423">
    <property type="entry name" value="SelA"/>
    <property type="match status" value="1"/>
</dbReference>
<dbReference type="Pfam" id="PF03841">
    <property type="entry name" value="SelA"/>
    <property type="match status" value="1"/>
</dbReference>
<dbReference type="GO" id="GO:0004125">
    <property type="term" value="F:L-seryl-tRNA(Sec) selenium transferase activity"/>
    <property type="evidence" value="ECO:0007669"/>
    <property type="project" value="UniProtKB-EC"/>
</dbReference>
<dbReference type="EMBL" id="UOEI01000054">
    <property type="protein sequence ID" value="VAV90917.1"/>
    <property type="molecule type" value="Genomic_DNA"/>
</dbReference>
<keyword evidence="4" id="KW-0663">Pyridoxal phosphate</keyword>
<dbReference type="EC" id="2.9.1.1" evidence="7"/>
<dbReference type="PANTHER" id="PTHR32328:SF0">
    <property type="entry name" value="L-SERYL-TRNA(SEC) SELENIUM TRANSFERASE"/>
    <property type="match status" value="1"/>
</dbReference>
<sequence length="451" mass="46825">MVPVKNLSDLPAITTLVKTIGDRFDLPTPILTHACQTAVDEARMVIIAGGEADPEEIAVRLLDDISAARPRPVINATGVLLHTNLGRAPLERAVSQRSATIHSSASNVEVDIRTGRRSKRHDYLGALLPLVTGAEAGFAVNNNAGALLLALASVAGSGGSVAVSRGELIEIGGSFRLPDLMAASGAHLVEVGTTNRTRATDYAAVAGRVDAILKVHPSNYRIDGFQQEATYRELATIAASSGIPLIADVGSGLIDEMAPWLGDGDRSWLADEPGVIQTIAAGADLVLFSGDKLLGGPQCGIIVGSGAAVKAAMKHPIARAVRLDGGSIAAVADTFEMYADQRVLDIPFWRMAAADTETIEDRCNRVIDGLDGDVAVVAVDSVPGAGSVPGTTIPSRAIEIRGDADAVWAALAAAPVPIIATRRRGSVFIDLRSVLPQDDAAIRKAVAGFLS</sequence>
<comment type="cofactor">
    <cofactor evidence="1">
        <name>pyridoxal 5'-phosphate</name>
        <dbReference type="ChEBI" id="CHEBI:597326"/>
    </cofactor>
</comment>
<dbReference type="GO" id="GO:0005737">
    <property type="term" value="C:cytoplasm"/>
    <property type="evidence" value="ECO:0007669"/>
    <property type="project" value="InterPro"/>
</dbReference>
<gene>
    <name evidence="7" type="ORF">MNBD_ACTINO01-638</name>
</gene>
<evidence type="ECO:0000256" key="2">
    <source>
        <dbReference type="ARBA" id="ARBA00022490"/>
    </source>
</evidence>
<keyword evidence="5" id="KW-0648">Protein biosynthesis</keyword>
<keyword evidence="6" id="KW-0711">Selenium</keyword>
<organism evidence="7">
    <name type="scientific">hydrothermal vent metagenome</name>
    <dbReference type="NCBI Taxonomy" id="652676"/>
    <lineage>
        <taxon>unclassified sequences</taxon>
        <taxon>metagenomes</taxon>
        <taxon>ecological metagenomes</taxon>
    </lineage>
</organism>
<evidence type="ECO:0000256" key="3">
    <source>
        <dbReference type="ARBA" id="ARBA00022679"/>
    </source>
</evidence>
<evidence type="ECO:0000256" key="4">
    <source>
        <dbReference type="ARBA" id="ARBA00022898"/>
    </source>
</evidence>
<evidence type="ECO:0000256" key="6">
    <source>
        <dbReference type="ARBA" id="ARBA00023266"/>
    </source>
</evidence>
<dbReference type="InterPro" id="IPR004534">
    <property type="entry name" value="SelA_trans"/>
</dbReference>